<name>A0AAV6TRU3_9ARAC</name>
<reference evidence="1 2" key="1">
    <citation type="journal article" date="2022" name="Nat. Ecol. Evol.">
        <title>A masculinizing supergene underlies an exaggerated male reproductive morph in a spider.</title>
        <authorList>
            <person name="Hendrickx F."/>
            <person name="De Corte Z."/>
            <person name="Sonet G."/>
            <person name="Van Belleghem S.M."/>
            <person name="Kostlbacher S."/>
            <person name="Vangestel C."/>
        </authorList>
    </citation>
    <scope>NUCLEOTIDE SEQUENCE [LARGE SCALE GENOMIC DNA]</scope>
    <source>
        <strain evidence="1">W744_W776</strain>
    </source>
</reference>
<evidence type="ECO:0000313" key="2">
    <source>
        <dbReference type="Proteomes" id="UP000827092"/>
    </source>
</evidence>
<dbReference type="EMBL" id="JAFNEN010001212">
    <property type="protein sequence ID" value="KAG8174456.1"/>
    <property type="molecule type" value="Genomic_DNA"/>
</dbReference>
<organism evidence="1 2">
    <name type="scientific">Oedothorax gibbosus</name>
    <dbReference type="NCBI Taxonomy" id="931172"/>
    <lineage>
        <taxon>Eukaryota</taxon>
        <taxon>Metazoa</taxon>
        <taxon>Ecdysozoa</taxon>
        <taxon>Arthropoda</taxon>
        <taxon>Chelicerata</taxon>
        <taxon>Arachnida</taxon>
        <taxon>Araneae</taxon>
        <taxon>Araneomorphae</taxon>
        <taxon>Entelegynae</taxon>
        <taxon>Araneoidea</taxon>
        <taxon>Linyphiidae</taxon>
        <taxon>Erigoninae</taxon>
        <taxon>Oedothorax</taxon>
    </lineage>
</organism>
<keyword evidence="2" id="KW-1185">Reference proteome</keyword>
<sequence>MEEPRLVRIKTQSGVLLRPIQRLYSLEVVDHQQIVK</sequence>
<comment type="caution">
    <text evidence="1">The sequence shown here is derived from an EMBL/GenBank/DDBJ whole genome shotgun (WGS) entry which is preliminary data.</text>
</comment>
<evidence type="ECO:0000313" key="1">
    <source>
        <dbReference type="EMBL" id="KAG8174456.1"/>
    </source>
</evidence>
<dbReference type="Proteomes" id="UP000827092">
    <property type="component" value="Unassembled WGS sequence"/>
</dbReference>
<proteinExistence type="predicted"/>
<accession>A0AAV6TRU3</accession>
<gene>
    <name evidence="1" type="ORF">JTE90_018793</name>
</gene>
<feature type="non-terminal residue" evidence="1">
    <location>
        <position position="36"/>
    </location>
</feature>
<dbReference type="AlphaFoldDB" id="A0AAV6TRU3"/>
<protein>
    <submittedName>
        <fullName evidence="1">Uncharacterized protein</fullName>
    </submittedName>
</protein>